<dbReference type="InterPro" id="IPR013328">
    <property type="entry name" value="6PGD_dom2"/>
</dbReference>
<keyword evidence="5" id="KW-1185">Reference proteome</keyword>
<dbReference type="GO" id="GO:0016616">
    <property type="term" value="F:oxidoreductase activity, acting on the CH-OH group of donors, NAD or NADP as acceptor"/>
    <property type="evidence" value="ECO:0007669"/>
    <property type="project" value="InterPro"/>
</dbReference>
<dbReference type="InterPro" id="IPR006176">
    <property type="entry name" value="3-OHacyl-CoA_DH_NAD-bd"/>
</dbReference>
<dbReference type="InterPro" id="IPR006108">
    <property type="entry name" value="3HC_DH_C"/>
</dbReference>
<dbReference type="SUPFAM" id="SSF48179">
    <property type="entry name" value="6-phosphogluconate dehydrogenase C-terminal domain-like"/>
    <property type="match status" value="1"/>
</dbReference>
<dbReference type="OrthoDB" id="9803287at2"/>
<protein>
    <submittedName>
        <fullName evidence="4">3-hydroxyacyl-CoA dehydrogenase</fullName>
    </submittedName>
</protein>
<feature type="domain" description="3-hydroxyacyl-CoA dehydrogenase C-terminal" evidence="2">
    <location>
        <begin position="188"/>
        <end position="254"/>
    </location>
</feature>
<dbReference type="RefSeq" id="WP_113890061.1">
    <property type="nucleotide sequence ID" value="NZ_QNRK01000015.1"/>
</dbReference>
<evidence type="ECO:0000313" key="5">
    <source>
        <dbReference type="Proteomes" id="UP000253529"/>
    </source>
</evidence>
<dbReference type="GO" id="GO:0070403">
    <property type="term" value="F:NAD+ binding"/>
    <property type="evidence" value="ECO:0007669"/>
    <property type="project" value="InterPro"/>
</dbReference>
<dbReference type="Pfam" id="PF02737">
    <property type="entry name" value="3HCDH_N"/>
    <property type="match status" value="1"/>
</dbReference>
<dbReference type="Gene3D" id="1.10.1040.10">
    <property type="entry name" value="N-(1-d-carboxylethyl)-l-norvaline Dehydrogenase, domain 2"/>
    <property type="match status" value="1"/>
</dbReference>
<proteinExistence type="predicted"/>
<dbReference type="GO" id="GO:0006631">
    <property type="term" value="P:fatty acid metabolic process"/>
    <property type="evidence" value="ECO:0007669"/>
    <property type="project" value="InterPro"/>
</dbReference>
<evidence type="ECO:0000259" key="2">
    <source>
        <dbReference type="Pfam" id="PF00725"/>
    </source>
</evidence>
<dbReference type="Gene3D" id="3.40.50.720">
    <property type="entry name" value="NAD(P)-binding Rossmann-like Domain"/>
    <property type="match status" value="1"/>
</dbReference>
<evidence type="ECO:0000256" key="1">
    <source>
        <dbReference type="ARBA" id="ARBA00023002"/>
    </source>
</evidence>
<dbReference type="PANTHER" id="PTHR48075">
    <property type="entry name" value="3-HYDROXYACYL-COA DEHYDROGENASE FAMILY PROTEIN"/>
    <property type="match status" value="1"/>
</dbReference>
<dbReference type="EMBL" id="QNRK01000015">
    <property type="protein sequence ID" value="RBP12011.1"/>
    <property type="molecule type" value="Genomic_DNA"/>
</dbReference>
<reference evidence="4 5" key="1">
    <citation type="submission" date="2018-06" db="EMBL/GenBank/DDBJ databases">
        <title>Genomic Encyclopedia of Type Strains, Phase IV (KMG-IV): sequencing the most valuable type-strain genomes for metagenomic binning, comparative biology and taxonomic classification.</title>
        <authorList>
            <person name="Goeker M."/>
        </authorList>
    </citation>
    <scope>NUCLEOTIDE SEQUENCE [LARGE SCALE GENOMIC DNA]</scope>
    <source>
        <strain evidence="4 5">DSM 24875</strain>
    </source>
</reference>
<dbReference type="AlphaFoldDB" id="A0A366FBJ7"/>
<evidence type="ECO:0000313" key="4">
    <source>
        <dbReference type="EMBL" id="RBP12011.1"/>
    </source>
</evidence>
<evidence type="ECO:0000259" key="3">
    <source>
        <dbReference type="Pfam" id="PF02737"/>
    </source>
</evidence>
<dbReference type="PANTHER" id="PTHR48075:SF5">
    <property type="entry name" value="3-HYDROXYBUTYRYL-COA DEHYDROGENASE"/>
    <property type="match status" value="1"/>
</dbReference>
<sequence>MTTIAGVARVTVLGAGTIGASWCALFLAKGLDVVAYDVGPDCERALLAFVEAAWPLLGELGFAPDASISRLRYRSDLSAACAGTDFVQECAPERADLKVALLETVDGLIRPDVLIASSSSALTVSEMQTRCRHPERVVLGHPFNPPHIMPLVEVAGGAKTAPEALDRATRFYEALGKSPIRLNKEVYGHVANRIQAAVFREAIHLLASGVASLVDIDKAITDGPGLRWALMGPFLTYHLGGGVGGMAAFMQQFAPVQQKLWAELGSPALDETLQAEVIEAMRREAGGRAMADLVHRRDESLVALLKSRSDAAAERDD</sequence>
<dbReference type="InterPro" id="IPR008927">
    <property type="entry name" value="6-PGluconate_DH-like_C_sf"/>
</dbReference>
<dbReference type="Pfam" id="PF00725">
    <property type="entry name" value="3HCDH"/>
    <property type="match status" value="1"/>
</dbReference>
<comment type="caution">
    <text evidence="4">The sequence shown here is derived from an EMBL/GenBank/DDBJ whole genome shotgun (WGS) entry which is preliminary data.</text>
</comment>
<organism evidence="4 5">
    <name type="scientific">Roseiarcus fermentans</name>
    <dbReference type="NCBI Taxonomy" id="1473586"/>
    <lineage>
        <taxon>Bacteria</taxon>
        <taxon>Pseudomonadati</taxon>
        <taxon>Pseudomonadota</taxon>
        <taxon>Alphaproteobacteria</taxon>
        <taxon>Hyphomicrobiales</taxon>
        <taxon>Roseiarcaceae</taxon>
        <taxon>Roseiarcus</taxon>
    </lineage>
</organism>
<dbReference type="Proteomes" id="UP000253529">
    <property type="component" value="Unassembled WGS sequence"/>
</dbReference>
<gene>
    <name evidence="4" type="ORF">DFR50_115118</name>
</gene>
<keyword evidence="1" id="KW-0560">Oxidoreductase</keyword>
<dbReference type="InterPro" id="IPR036291">
    <property type="entry name" value="NAD(P)-bd_dom_sf"/>
</dbReference>
<accession>A0A366FBJ7</accession>
<feature type="domain" description="3-hydroxyacyl-CoA dehydrogenase NAD binding" evidence="3">
    <location>
        <begin position="10"/>
        <end position="184"/>
    </location>
</feature>
<dbReference type="SUPFAM" id="SSF51735">
    <property type="entry name" value="NAD(P)-binding Rossmann-fold domains"/>
    <property type="match status" value="1"/>
</dbReference>
<name>A0A366FBJ7_9HYPH</name>